<keyword evidence="2" id="KW-1185">Reference proteome</keyword>
<sequence length="119" mass="13351">MNSSSSRFIPASIKYHALIARSKTQYGSQPLPSGDHFDFLNSSVISTMEGLQSFSEYIQWLCHIVSGANASPRIQQFCMDQARPDAFLADEDKVIDYLSFALSYKAIHTPDKKERGTQL</sequence>
<name>A0A7J6WSG7_THATH</name>
<organism evidence="1 2">
    <name type="scientific">Thalictrum thalictroides</name>
    <name type="common">Rue-anemone</name>
    <name type="synonym">Anemone thalictroides</name>
    <dbReference type="NCBI Taxonomy" id="46969"/>
    <lineage>
        <taxon>Eukaryota</taxon>
        <taxon>Viridiplantae</taxon>
        <taxon>Streptophyta</taxon>
        <taxon>Embryophyta</taxon>
        <taxon>Tracheophyta</taxon>
        <taxon>Spermatophyta</taxon>
        <taxon>Magnoliopsida</taxon>
        <taxon>Ranunculales</taxon>
        <taxon>Ranunculaceae</taxon>
        <taxon>Thalictroideae</taxon>
        <taxon>Thalictrum</taxon>
    </lineage>
</organism>
<dbReference type="EMBL" id="JABWDY010010865">
    <property type="protein sequence ID" value="KAF5200324.1"/>
    <property type="molecule type" value="Genomic_DNA"/>
</dbReference>
<comment type="caution">
    <text evidence="1">The sequence shown here is derived from an EMBL/GenBank/DDBJ whole genome shotgun (WGS) entry which is preliminary data.</text>
</comment>
<dbReference type="Proteomes" id="UP000554482">
    <property type="component" value="Unassembled WGS sequence"/>
</dbReference>
<protein>
    <submittedName>
        <fullName evidence="1">Uncharacterized protein</fullName>
    </submittedName>
</protein>
<accession>A0A7J6WSG7</accession>
<dbReference type="AlphaFoldDB" id="A0A7J6WSG7"/>
<evidence type="ECO:0000313" key="1">
    <source>
        <dbReference type="EMBL" id="KAF5200324.1"/>
    </source>
</evidence>
<proteinExistence type="predicted"/>
<reference evidence="1 2" key="1">
    <citation type="submission" date="2020-06" db="EMBL/GenBank/DDBJ databases">
        <title>Transcriptomic and genomic resources for Thalictrum thalictroides and T. hernandezii: Facilitating candidate gene discovery in an emerging model plant lineage.</title>
        <authorList>
            <person name="Arias T."/>
            <person name="Riano-Pachon D.M."/>
            <person name="Di Stilio V.S."/>
        </authorList>
    </citation>
    <scope>NUCLEOTIDE SEQUENCE [LARGE SCALE GENOMIC DNA]</scope>
    <source>
        <strain evidence="2">cv. WT478/WT964</strain>
        <tissue evidence="1">Leaves</tissue>
    </source>
</reference>
<gene>
    <name evidence="1" type="ORF">FRX31_010091</name>
</gene>
<evidence type="ECO:0000313" key="2">
    <source>
        <dbReference type="Proteomes" id="UP000554482"/>
    </source>
</evidence>